<dbReference type="EMBL" id="BMAW01046305">
    <property type="protein sequence ID" value="GFS54629.1"/>
    <property type="molecule type" value="Genomic_DNA"/>
</dbReference>
<keyword evidence="2" id="KW-1185">Reference proteome</keyword>
<sequence>SFERIWHLKVRDLLSSGFLCLYFENVEKDRSSVGLNDMEAPRQSSSWGPVACFWSTNRKQNTLLWAPKKYGAHRQLPTLPNE</sequence>
<evidence type="ECO:0000313" key="2">
    <source>
        <dbReference type="Proteomes" id="UP000887013"/>
    </source>
</evidence>
<proteinExistence type="predicted"/>
<dbReference type="OrthoDB" id="10465947at2759"/>
<comment type="caution">
    <text evidence="1">The sequence shown here is derived from an EMBL/GenBank/DDBJ whole genome shotgun (WGS) entry which is preliminary data.</text>
</comment>
<dbReference type="AlphaFoldDB" id="A0A8X6MIA4"/>
<accession>A0A8X6MIA4</accession>
<evidence type="ECO:0000313" key="1">
    <source>
        <dbReference type="EMBL" id="GFS54629.1"/>
    </source>
</evidence>
<gene>
    <name evidence="1" type="ORF">NPIL_85731</name>
</gene>
<organism evidence="1 2">
    <name type="scientific">Nephila pilipes</name>
    <name type="common">Giant wood spider</name>
    <name type="synonym">Nephila maculata</name>
    <dbReference type="NCBI Taxonomy" id="299642"/>
    <lineage>
        <taxon>Eukaryota</taxon>
        <taxon>Metazoa</taxon>
        <taxon>Ecdysozoa</taxon>
        <taxon>Arthropoda</taxon>
        <taxon>Chelicerata</taxon>
        <taxon>Arachnida</taxon>
        <taxon>Araneae</taxon>
        <taxon>Araneomorphae</taxon>
        <taxon>Entelegynae</taxon>
        <taxon>Araneoidea</taxon>
        <taxon>Nephilidae</taxon>
        <taxon>Nephila</taxon>
    </lineage>
</organism>
<protein>
    <submittedName>
        <fullName evidence="1">Uncharacterized protein</fullName>
    </submittedName>
</protein>
<feature type="non-terminal residue" evidence="1">
    <location>
        <position position="1"/>
    </location>
</feature>
<name>A0A8X6MIA4_NEPPI</name>
<reference evidence="1" key="1">
    <citation type="submission" date="2020-08" db="EMBL/GenBank/DDBJ databases">
        <title>Multicomponent nature underlies the extraordinary mechanical properties of spider dragline silk.</title>
        <authorList>
            <person name="Kono N."/>
            <person name="Nakamura H."/>
            <person name="Mori M."/>
            <person name="Yoshida Y."/>
            <person name="Ohtoshi R."/>
            <person name="Malay A.D."/>
            <person name="Moran D.A.P."/>
            <person name="Tomita M."/>
            <person name="Numata K."/>
            <person name="Arakawa K."/>
        </authorList>
    </citation>
    <scope>NUCLEOTIDE SEQUENCE</scope>
</reference>
<dbReference type="Proteomes" id="UP000887013">
    <property type="component" value="Unassembled WGS sequence"/>
</dbReference>